<evidence type="ECO:0000256" key="5">
    <source>
        <dbReference type="ARBA" id="ARBA00023150"/>
    </source>
</evidence>
<comment type="catalytic activity">
    <reaction evidence="11">
        <text>2 [molybdopterin-synthase sulfur-carrier protein]-C-terminal-Gly-aminoethanethioate + cyclic pyranopterin phosphate + H2O = molybdopterin + 2 [molybdopterin-synthase sulfur-carrier protein]-C-terminal Gly-Gly + 2 H(+)</text>
        <dbReference type="Rhea" id="RHEA:26333"/>
        <dbReference type="Rhea" id="RHEA-COMP:12202"/>
        <dbReference type="Rhea" id="RHEA-COMP:19907"/>
        <dbReference type="ChEBI" id="CHEBI:15377"/>
        <dbReference type="ChEBI" id="CHEBI:15378"/>
        <dbReference type="ChEBI" id="CHEBI:58698"/>
        <dbReference type="ChEBI" id="CHEBI:59648"/>
        <dbReference type="ChEBI" id="CHEBI:90778"/>
        <dbReference type="ChEBI" id="CHEBI:232372"/>
        <dbReference type="EC" id="2.8.1.12"/>
    </reaction>
</comment>
<comment type="pathway">
    <text evidence="1">Cofactor biosynthesis; molybdopterin biosynthesis.</text>
</comment>
<proteinExistence type="inferred from homology"/>
<evidence type="ECO:0000313" key="12">
    <source>
        <dbReference type="EMBL" id="PWG79471.1"/>
    </source>
</evidence>
<comment type="subunit">
    <text evidence="6">Heterotetramer of 2 MoaD subunits and 2 MoaE subunits. Also stable as homodimer. The enzyme changes between these two forms during catalysis.</text>
</comment>
<dbReference type="SUPFAM" id="SSF54690">
    <property type="entry name" value="Molybdopterin synthase subunit MoaE"/>
    <property type="match status" value="1"/>
</dbReference>
<evidence type="ECO:0000256" key="1">
    <source>
        <dbReference type="ARBA" id="ARBA00005046"/>
    </source>
</evidence>
<gene>
    <name evidence="12" type="ORF">DDR33_17090</name>
</gene>
<dbReference type="RefSeq" id="WP_109417014.1">
    <property type="nucleotide sequence ID" value="NZ_QEAS01000014.1"/>
</dbReference>
<evidence type="ECO:0000256" key="3">
    <source>
        <dbReference type="ARBA" id="ARBA00011950"/>
    </source>
</evidence>
<name>A0A2U2PDI8_9SPHI</name>
<evidence type="ECO:0000256" key="10">
    <source>
        <dbReference type="ARBA" id="ARBA00032474"/>
    </source>
</evidence>
<reference evidence="12 13" key="1">
    <citation type="submission" date="2018-04" db="EMBL/GenBank/DDBJ databases">
        <title>Pedobacter chongqingensis sp. nov., isolated from a rottenly hemp rope.</title>
        <authorList>
            <person name="Cai Y."/>
        </authorList>
    </citation>
    <scope>NUCLEOTIDE SEQUENCE [LARGE SCALE GENOMIC DNA]</scope>
    <source>
        <strain evidence="12 13">FJ4-8</strain>
    </source>
</reference>
<dbReference type="Proteomes" id="UP000245647">
    <property type="component" value="Unassembled WGS sequence"/>
</dbReference>
<dbReference type="GO" id="GO:0006777">
    <property type="term" value="P:Mo-molybdopterin cofactor biosynthetic process"/>
    <property type="evidence" value="ECO:0007669"/>
    <property type="project" value="UniProtKB-KW"/>
</dbReference>
<dbReference type="GO" id="GO:0030366">
    <property type="term" value="F:molybdopterin synthase activity"/>
    <property type="evidence" value="ECO:0007669"/>
    <property type="project" value="UniProtKB-EC"/>
</dbReference>
<evidence type="ECO:0000313" key="13">
    <source>
        <dbReference type="Proteomes" id="UP000245647"/>
    </source>
</evidence>
<accession>A0A2U2PDI8</accession>
<dbReference type="PANTHER" id="PTHR23404">
    <property type="entry name" value="MOLYBDOPTERIN SYNTHASE RELATED"/>
    <property type="match status" value="1"/>
</dbReference>
<evidence type="ECO:0000256" key="11">
    <source>
        <dbReference type="ARBA" id="ARBA00049878"/>
    </source>
</evidence>
<keyword evidence="5" id="KW-0501">Molybdenum cofactor biosynthesis</keyword>
<keyword evidence="13" id="KW-1185">Reference proteome</keyword>
<evidence type="ECO:0000256" key="6">
    <source>
        <dbReference type="ARBA" id="ARBA00026066"/>
    </source>
</evidence>
<comment type="caution">
    <text evidence="12">The sequence shown here is derived from an EMBL/GenBank/DDBJ whole genome shotgun (WGS) entry which is preliminary data.</text>
</comment>
<dbReference type="InterPro" id="IPR003448">
    <property type="entry name" value="Mopterin_biosynth_MoaE"/>
</dbReference>
<evidence type="ECO:0000256" key="2">
    <source>
        <dbReference type="ARBA" id="ARBA00005426"/>
    </source>
</evidence>
<evidence type="ECO:0000256" key="4">
    <source>
        <dbReference type="ARBA" id="ARBA00013858"/>
    </source>
</evidence>
<evidence type="ECO:0000256" key="9">
    <source>
        <dbReference type="ARBA" id="ARBA00030781"/>
    </source>
</evidence>
<dbReference type="OrthoDB" id="9803224at2"/>
<dbReference type="AlphaFoldDB" id="A0A2U2PDI8"/>
<dbReference type="EC" id="2.8.1.12" evidence="3"/>
<comment type="similarity">
    <text evidence="2">Belongs to the MoaE family.</text>
</comment>
<protein>
    <recommendedName>
        <fullName evidence="4">Molybdopterin synthase catalytic subunit</fullName>
        <ecNumber evidence="3">2.8.1.12</ecNumber>
    </recommendedName>
    <alternativeName>
        <fullName evidence="9">MPT synthase subunit 2</fullName>
    </alternativeName>
    <alternativeName>
        <fullName evidence="7">Molybdenum cofactor biosynthesis protein E</fullName>
    </alternativeName>
    <alternativeName>
        <fullName evidence="8">Molybdopterin-converting factor large subunit</fullName>
    </alternativeName>
    <alternativeName>
        <fullName evidence="10">Molybdopterin-converting factor subunit 2</fullName>
    </alternativeName>
</protein>
<evidence type="ECO:0000256" key="8">
    <source>
        <dbReference type="ARBA" id="ARBA00030407"/>
    </source>
</evidence>
<dbReference type="Pfam" id="PF02391">
    <property type="entry name" value="MoaE"/>
    <property type="match status" value="1"/>
</dbReference>
<sequence>MLVEIVAEIDLNRAFRHLQTEGAGGINLFIGTVRDHANGKKVRLLEFEAYIPMALLEMQRIGQKAMERWALERVVIQHVTGEKKVGEPVVITGASSAHRAAAFEASRFLIDELKKTVPIWKKEYYEDSSVWVNAYP</sequence>
<dbReference type="InterPro" id="IPR036563">
    <property type="entry name" value="MoaE_sf"/>
</dbReference>
<dbReference type="EMBL" id="QEAS01000014">
    <property type="protein sequence ID" value="PWG79471.1"/>
    <property type="molecule type" value="Genomic_DNA"/>
</dbReference>
<dbReference type="Gene3D" id="3.90.1170.40">
    <property type="entry name" value="Molybdopterin biosynthesis MoaE subunit"/>
    <property type="match status" value="1"/>
</dbReference>
<evidence type="ECO:0000256" key="7">
    <source>
        <dbReference type="ARBA" id="ARBA00029745"/>
    </source>
</evidence>
<dbReference type="CDD" id="cd00756">
    <property type="entry name" value="MoaE"/>
    <property type="match status" value="1"/>
</dbReference>
<organism evidence="12 13">
    <name type="scientific">Pararcticibacter amylolyticus</name>
    <dbReference type="NCBI Taxonomy" id="2173175"/>
    <lineage>
        <taxon>Bacteria</taxon>
        <taxon>Pseudomonadati</taxon>
        <taxon>Bacteroidota</taxon>
        <taxon>Sphingobacteriia</taxon>
        <taxon>Sphingobacteriales</taxon>
        <taxon>Sphingobacteriaceae</taxon>
        <taxon>Pararcticibacter</taxon>
    </lineage>
</organism>